<feature type="domain" description="RNA polymerase sigma factor 70 region 4 type 2" evidence="6">
    <location>
        <begin position="135"/>
        <end position="187"/>
    </location>
</feature>
<dbReference type="InterPro" id="IPR013324">
    <property type="entry name" value="RNA_pol_sigma_r3/r4-like"/>
</dbReference>
<evidence type="ECO:0000256" key="3">
    <source>
        <dbReference type="ARBA" id="ARBA00023082"/>
    </source>
</evidence>
<keyword evidence="4" id="KW-0804">Transcription</keyword>
<dbReference type="EMBL" id="JAFEUM010000002">
    <property type="protein sequence ID" value="MBM7036446.1"/>
    <property type="molecule type" value="Genomic_DNA"/>
</dbReference>
<dbReference type="Pfam" id="PF04542">
    <property type="entry name" value="Sigma70_r2"/>
    <property type="match status" value="1"/>
</dbReference>
<dbReference type="SUPFAM" id="SSF88946">
    <property type="entry name" value="Sigma2 domain of RNA polymerase sigma factors"/>
    <property type="match status" value="1"/>
</dbReference>
<dbReference type="CDD" id="cd06171">
    <property type="entry name" value="Sigma70_r4"/>
    <property type="match status" value="1"/>
</dbReference>
<dbReference type="Gene3D" id="1.10.10.10">
    <property type="entry name" value="Winged helix-like DNA-binding domain superfamily/Winged helix DNA-binding domain"/>
    <property type="match status" value="1"/>
</dbReference>
<dbReference type="PANTHER" id="PTHR43133">
    <property type="entry name" value="RNA POLYMERASE ECF-TYPE SIGMA FACTO"/>
    <property type="match status" value="1"/>
</dbReference>
<dbReference type="PANTHER" id="PTHR43133:SF62">
    <property type="entry name" value="RNA POLYMERASE SIGMA FACTOR SIGZ"/>
    <property type="match status" value="1"/>
</dbReference>
<comment type="caution">
    <text evidence="7">The sequence shown here is derived from an EMBL/GenBank/DDBJ whole genome shotgun (WGS) entry which is preliminary data.</text>
</comment>
<dbReference type="InterPro" id="IPR036388">
    <property type="entry name" value="WH-like_DNA-bd_sf"/>
</dbReference>
<dbReference type="Pfam" id="PF08281">
    <property type="entry name" value="Sigma70_r4_2"/>
    <property type="match status" value="1"/>
</dbReference>
<gene>
    <name evidence="7" type="ORF">JQC93_08500</name>
</gene>
<keyword evidence="3" id="KW-0731">Sigma factor</keyword>
<evidence type="ECO:0000259" key="6">
    <source>
        <dbReference type="Pfam" id="PF08281"/>
    </source>
</evidence>
<evidence type="ECO:0000259" key="5">
    <source>
        <dbReference type="Pfam" id="PF04542"/>
    </source>
</evidence>
<dbReference type="InterPro" id="IPR039425">
    <property type="entry name" value="RNA_pol_sigma-70-like"/>
</dbReference>
<sequence>MDNQLADTTKMSRQEWNDCMTKVQAGDSTAFAVIFTHFTPRLKQFAMKHVGSEHVAMELVQDTLAAVWQKAHLFDGTKSALSTWIYTIARNLCFDLLRKQKGRELHLHSEDIWPDDYCPPDLVDHYSPEQSMLKEQIVRYLDLLPLKQKQVVKAIYLDEMPHQDVADKFDIPLGTVKSRLRLAVEKLKDTINSEQL</sequence>
<evidence type="ECO:0000256" key="1">
    <source>
        <dbReference type="ARBA" id="ARBA00010641"/>
    </source>
</evidence>
<dbReference type="Gene3D" id="1.10.1740.10">
    <property type="match status" value="1"/>
</dbReference>
<evidence type="ECO:0000313" key="8">
    <source>
        <dbReference type="Proteomes" id="UP000809621"/>
    </source>
</evidence>
<dbReference type="InterPro" id="IPR014284">
    <property type="entry name" value="RNA_pol_sigma-70_dom"/>
</dbReference>
<feature type="domain" description="RNA polymerase sigma-70 region 2" evidence="5">
    <location>
        <begin position="35"/>
        <end position="101"/>
    </location>
</feature>
<dbReference type="RefSeq" id="WP_205158001.1">
    <property type="nucleotide sequence ID" value="NZ_JAFEUM010000002.1"/>
</dbReference>
<dbReference type="InterPro" id="IPR013325">
    <property type="entry name" value="RNA_pol_sigma_r2"/>
</dbReference>
<dbReference type="InterPro" id="IPR007627">
    <property type="entry name" value="RNA_pol_sigma70_r2"/>
</dbReference>
<dbReference type="NCBIfam" id="TIGR02937">
    <property type="entry name" value="sigma70-ECF"/>
    <property type="match status" value="1"/>
</dbReference>
<dbReference type="Proteomes" id="UP000809621">
    <property type="component" value="Unassembled WGS sequence"/>
</dbReference>
<protein>
    <submittedName>
        <fullName evidence="7">Sigma-70 family RNA polymerase sigma factor</fullName>
    </submittedName>
</protein>
<reference evidence="7 8" key="1">
    <citation type="submission" date="2021-02" db="EMBL/GenBank/DDBJ databases">
        <authorList>
            <person name="Park J.-S."/>
        </authorList>
    </citation>
    <scope>NUCLEOTIDE SEQUENCE [LARGE SCALE GENOMIC DNA]</scope>
    <source>
        <strain evidence="7 8">188UL20-2</strain>
    </source>
</reference>
<accession>A0ABS2HH89</accession>
<keyword evidence="2" id="KW-0805">Transcription regulation</keyword>
<name>A0ABS2HH89_9VIBR</name>
<evidence type="ECO:0000313" key="7">
    <source>
        <dbReference type="EMBL" id="MBM7036446.1"/>
    </source>
</evidence>
<keyword evidence="8" id="KW-1185">Reference proteome</keyword>
<evidence type="ECO:0000256" key="4">
    <source>
        <dbReference type="ARBA" id="ARBA00023163"/>
    </source>
</evidence>
<dbReference type="SUPFAM" id="SSF88659">
    <property type="entry name" value="Sigma3 and sigma4 domains of RNA polymerase sigma factors"/>
    <property type="match status" value="1"/>
</dbReference>
<organism evidence="7 8">
    <name type="scientific">Vibrio ulleungensis</name>
    <dbReference type="NCBI Taxonomy" id="2807619"/>
    <lineage>
        <taxon>Bacteria</taxon>
        <taxon>Pseudomonadati</taxon>
        <taxon>Pseudomonadota</taxon>
        <taxon>Gammaproteobacteria</taxon>
        <taxon>Vibrionales</taxon>
        <taxon>Vibrionaceae</taxon>
        <taxon>Vibrio</taxon>
    </lineage>
</organism>
<proteinExistence type="inferred from homology"/>
<comment type="similarity">
    <text evidence="1">Belongs to the sigma-70 factor family. ECF subfamily.</text>
</comment>
<evidence type="ECO:0000256" key="2">
    <source>
        <dbReference type="ARBA" id="ARBA00023015"/>
    </source>
</evidence>
<dbReference type="InterPro" id="IPR013249">
    <property type="entry name" value="RNA_pol_sigma70_r4_t2"/>
</dbReference>